<dbReference type="PANTHER" id="PTHR30504">
    <property type="entry name" value="GLUCANS BIOSYNTHESIS PROTEIN"/>
    <property type="match status" value="1"/>
</dbReference>
<dbReference type="InterPro" id="IPR014438">
    <property type="entry name" value="Glucan_biosyn_MdoG/MdoD"/>
</dbReference>
<dbReference type="PIRSF" id="PIRSF006281">
    <property type="entry name" value="MdoG"/>
    <property type="match status" value="1"/>
</dbReference>
<dbReference type="GO" id="GO:0030246">
    <property type="term" value="F:carbohydrate binding"/>
    <property type="evidence" value="ECO:0007669"/>
    <property type="project" value="InterPro"/>
</dbReference>
<dbReference type="InterPro" id="IPR007444">
    <property type="entry name" value="Glucan_biosyn_MdoG_C"/>
</dbReference>
<reference evidence="6 7" key="1">
    <citation type="submission" date="2016-10" db="EMBL/GenBank/DDBJ databases">
        <authorList>
            <person name="de Groot N.N."/>
        </authorList>
    </citation>
    <scope>NUCLEOTIDE SEQUENCE [LARGE SCALE GENOMIC DNA]</scope>
    <source>
        <strain evidence="6 7">IPL20</strain>
    </source>
</reference>
<dbReference type="InterPro" id="IPR011013">
    <property type="entry name" value="Gal_mutarotase_sf_dom"/>
</dbReference>
<evidence type="ECO:0000313" key="7">
    <source>
        <dbReference type="Proteomes" id="UP000199074"/>
    </source>
</evidence>
<dbReference type="AlphaFoldDB" id="A0A1I7NUQ6"/>
<evidence type="ECO:0000256" key="1">
    <source>
        <dbReference type="ARBA" id="ARBA00004418"/>
    </source>
</evidence>
<name>A0A1I7NUQ6_9HYPH</name>
<dbReference type="InterPro" id="IPR014718">
    <property type="entry name" value="GH-type_carb-bd"/>
</dbReference>
<comment type="pathway">
    <text evidence="2">Glycan metabolism; osmoregulated periplasmic glucan (OPG) biosynthesis.</text>
</comment>
<dbReference type="InterPro" id="IPR013783">
    <property type="entry name" value="Ig-like_fold"/>
</dbReference>
<dbReference type="SUPFAM" id="SSF74650">
    <property type="entry name" value="Galactose mutarotase-like"/>
    <property type="match status" value="1"/>
</dbReference>
<evidence type="ECO:0000313" key="6">
    <source>
        <dbReference type="EMBL" id="SFV38387.1"/>
    </source>
</evidence>
<sequence>MEREGTKKQNMPPLQTNTISRRTLLSGAVAFAALLSTTAMTRQSVAATPVSGAFDFESFTARMRDMAAQPYQNPELIQSPVYEALDYDGHRRVQFDTKKARWLGDDHGFQIQAFPPGWLFKETVSVYEITSGDSHPFAFDTEDFIYHFDDKAERDAIESAAFPGIAGFRINYPMNKPDVADELVAYLGASYFRALGRGNIYGSSARGLLINSWRDGPEEFPRFSEFYLERPTGPGPMTLYAALESHSVTGAYRFVISPADADQQETVMDVTARLFFREDVAEVGIAPLTSMFLFADTNRSDFDDFRPQVHDCSGLVFEPEAGLPMWRQLNNSPILGNSYFWDANMKAFGLYQRNRNFEDYQDAGAHYERRPSMRVEPTGDWGQGQVRLIEIPARSETDDNIAAFWIPKDAPKAGEAREYGYRLIWGDLVASDEADLAHVVETRIGQGGVSGVENAASLRKFVIDFAGGRLPDLSPDTLFDVNASVSAGEIIGLAFSQIEANGLWRLVLDVETIGESLIELKASISAGGEPLTEAWLYQWRGEQA</sequence>
<proteinExistence type="inferred from homology"/>
<dbReference type="GO" id="GO:0030288">
    <property type="term" value="C:outer membrane-bounded periplasmic space"/>
    <property type="evidence" value="ECO:0007669"/>
    <property type="project" value="TreeGrafter"/>
</dbReference>
<dbReference type="GO" id="GO:0051274">
    <property type="term" value="P:beta-glucan biosynthetic process"/>
    <property type="evidence" value="ECO:0007669"/>
    <property type="project" value="TreeGrafter"/>
</dbReference>
<dbReference type="InterPro" id="IPR014756">
    <property type="entry name" value="Ig_E-set"/>
</dbReference>
<dbReference type="PANTHER" id="PTHR30504:SF2">
    <property type="entry name" value="GLUCANS BIOSYNTHESIS PROTEIN G"/>
    <property type="match status" value="1"/>
</dbReference>
<dbReference type="STRING" id="429728.SAMN05216456_3394"/>
<organism evidence="6 7">
    <name type="scientific">Devosia crocina</name>
    <dbReference type="NCBI Taxonomy" id="429728"/>
    <lineage>
        <taxon>Bacteria</taxon>
        <taxon>Pseudomonadati</taxon>
        <taxon>Pseudomonadota</taxon>
        <taxon>Alphaproteobacteria</taxon>
        <taxon>Hyphomicrobiales</taxon>
        <taxon>Devosiaceae</taxon>
        <taxon>Devosia</taxon>
    </lineage>
</organism>
<protein>
    <submittedName>
        <fullName evidence="6">Glucans biosynthesis protein</fullName>
    </submittedName>
</protein>
<dbReference type="Gene3D" id="2.60.40.10">
    <property type="entry name" value="Immunoglobulins"/>
    <property type="match status" value="1"/>
</dbReference>
<keyword evidence="7" id="KW-1185">Reference proteome</keyword>
<comment type="subcellular location">
    <subcellularLocation>
        <location evidence="1">Periplasm</location>
    </subcellularLocation>
</comment>
<dbReference type="SUPFAM" id="SSF81296">
    <property type="entry name" value="E set domains"/>
    <property type="match status" value="1"/>
</dbReference>
<comment type="similarity">
    <text evidence="3">Belongs to the OpgD/OpgG family.</text>
</comment>
<keyword evidence="4" id="KW-0574">Periplasm</keyword>
<dbReference type="Proteomes" id="UP000199074">
    <property type="component" value="Unassembled WGS sequence"/>
</dbReference>
<dbReference type="InterPro" id="IPR006311">
    <property type="entry name" value="TAT_signal"/>
</dbReference>
<evidence type="ECO:0000256" key="4">
    <source>
        <dbReference type="ARBA" id="ARBA00022764"/>
    </source>
</evidence>
<dbReference type="PROSITE" id="PS51318">
    <property type="entry name" value="TAT"/>
    <property type="match status" value="1"/>
</dbReference>
<dbReference type="GO" id="GO:0003824">
    <property type="term" value="F:catalytic activity"/>
    <property type="evidence" value="ECO:0007669"/>
    <property type="project" value="InterPro"/>
</dbReference>
<accession>A0A1I7NUQ6</accession>
<evidence type="ECO:0000259" key="5">
    <source>
        <dbReference type="Pfam" id="PF04349"/>
    </source>
</evidence>
<gene>
    <name evidence="6" type="ORF">SAMN05216456_3394</name>
</gene>
<dbReference type="Pfam" id="PF04349">
    <property type="entry name" value="MdoG"/>
    <property type="match status" value="1"/>
</dbReference>
<dbReference type="Gene3D" id="2.70.98.10">
    <property type="match status" value="1"/>
</dbReference>
<dbReference type="EMBL" id="FPCK01000004">
    <property type="protein sequence ID" value="SFV38387.1"/>
    <property type="molecule type" value="Genomic_DNA"/>
</dbReference>
<evidence type="ECO:0000256" key="2">
    <source>
        <dbReference type="ARBA" id="ARBA00005001"/>
    </source>
</evidence>
<evidence type="ECO:0000256" key="3">
    <source>
        <dbReference type="ARBA" id="ARBA00009284"/>
    </source>
</evidence>
<dbReference type="UniPathway" id="UPA00637"/>
<feature type="domain" description="Glucan biosynthesis periplasmic MdoG C-terminal" evidence="5">
    <location>
        <begin position="54"/>
        <end position="539"/>
    </location>
</feature>